<feature type="region of interest" description="Disordered" evidence="1">
    <location>
        <begin position="1"/>
        <end position="22"/>
    </location>
</feature>
<dbReference type="Proteomes" id="UP000075903">
    <property type="component" value="Unassembled WGS sequence"/>
</dbReference>
<protein>
    <submittedName>
        <fullName evidence="2">Uncharacterized protein</fullName>
    </submittedName>
</protein>
<proteinExistence type="predicted"/>
<evidence type="ECO:0000313" key="2">
    <source>
        <dbReference type="EnsemblMetazoa" id="AMEM002784-PA"/>
    </source>
</evidence>
<evidence type="ECO:0000313" key="3">
    <source>
        <dbReference type="Proteomes" id="UP000075903"/>
    </source>
</evidence>
<reference evidence="2" key="1">
    <citation type="submission" date="2020-05" db="UniProtKB">
        <authorList>
            <consortium name="EnsemblMetazoa"/>
        </authorList>
    </citation>
    <scope>IDENTIFICATION</scope>
    <source>
        <strain evidence="2">MAF</strain>
    </source>
</reference>
<evidence type="ECO:0000256" key="1">
    <source>
        <dbReference type="SAM" id="MobiDB-lite"/>
    </source>
</evidence>
<accession>A0A182USB9</accession>
<dbReference type="VEuPathDB" id="VectorBase:AMEM002784"/>
<organism evidence="2 3">
    <name type="scientific">Anopheles merus</name>
    <name type="common">Mosquito</name>
    <dbReference type="NCBI Taxonomy" id="30066"/>
    <lineage>
        <taxon>Eukaryota</taxon>
        <taxon>Metazoa</taxon>
        <taxon>Ecdysozoa</taxon>
        <taxon>Arthropoda</taxon>
        <taxon>Hexapoda</taxon>
        <taxon>Insecta</taxon>
        <taxon>Pterygota</taxon>
        <taxon>Neoptera</taxon>
        <taxon>Endopterygota</taxon>
        <taxon>Diptera</taxon>
        <taxon>Nematocera</taxon>
        <taxon>Culicoidea</taxon>
        <taxon>Culicidae</taxon>
        <taxon>Anophelinae</taxon>
        <taxon>Anopheles</taxon>
    </lineage>
</organism>
<name>A0A182USB9_ANOME</name>
<keyword evidence="3" id="KW-1185">Reference proteome</keyword>
<dbReference type="EnsemblMetazoa" id="AMEM002784-RA">
    <property type="protein sequence ID" value="AMEM002784-PA"/>
    <property type="gene ID" value="AMEM002784"/>
</dbReference>
<sequence length="138" mass="14250">MDPSRAATGAERNASSPDEAGAAAWADVTPIRKCSSKAESCLACGAAGVAGAADRRPSHVAESVQRCPYGPLDGTAAGGLGLGRWWRVPNPSTGFRTFAIAMASAMMQRKTCPIAMASASSYWDPPYAGGSHRLVLTH</sequence>
<dbReference type="AlphaFoldDB" id="A0A182USB9"/>